<feature type="compositionally biased region" description="Basic and acidic residues" evidence="6">
    <location>
        <begin position="217"/>
        <end position="228"/>
    </location>
</feature>
<dbReference type="KEGG" id="lak:106181657"/>
<comment type="similarity">
    <text evidence="2">Belongs to the TAF9 family.</text>
</comment>
<keyword evidence="7" id="KW-1185">Reference proteome</keyword>
<dbReference type="GO" id="GO:0051123">
    <property type="term" value="P:RNA polymerase II preinitiation complex assembly"/>
    <property type="evidence" value="ECO:0007669"/>
    <property type="project" value="TreeGrafter"/>
</dbReference>
<gene>
    <name evidence="8" type="primary">LOC106181657</name>
</gene>
<dbReference type="PANTHER" id="PTHR48068:SF4">
    <property type="entry name" value="TATA-BOX BINDING PROTEIN ASSOCIATED FACTOR 9"/>
    <property type="match status" value="1"/>
</dbReference>
<dbReference type="InParanoid" id="A0A1S3KFZ4"/>
<evidence type="ECO:0000256" key="2">
    <source>
        <dbReference type="ARBA" id="ARBA00007646"/>
    </source>
</evidence>
<keyword evidence="3" id="KW-0805">Transcription regulation</keyword>
<dbReference type="CDD" id="cd07979">
    <property type="entry name" value="HFD_TAF9"/>
    <property type="match status" value="1"/>
</dbReference>
<evidence type="ECO:0000256" key="4">
    <source>
        <dbReference type="ARBA" id="ARBA00023163"/>
    </source>
</evidence>
<dbReference type="GO" id="GO:0000124">
    <property type="term" value="C:SAGA complex"/>
    <property type="evidence" value="ECO:0007669"/>
    <property type="project" value="TreeGrafter"/>
</dbReference>
<dbReference type="STRING" id="7574.A0A1S3KFZ4"/>
<dbReference type="Gene3D" id="1.10.20.10">
    <property type="entry name" value="Histone, subunit A"/>
    <property type="match status" value="1"/>
</dbReference>
<dbReference type="InterPro" id="IPR051431">
    <property type="entry name" value="TFIID_subunit_9"/>
</dbReference>
<evidence type="ECO:0000256" key="1">
    <source>
        <dbReference type="ARBA" id="ARBA00004123"/>
    </source>
</evidence>
<keyword evidence="5" id="KW-0539">Nucleus</keyword>
<evidence type="ECO:0000256" key="5">
    <source>
        <dbReference type="ARBA" id="ARBA00023242"/>
    </source>
</evidence>
<sequence>MAAPTKSTPKDAQVMASILKDMGVTDYEPRVINQMLEFTYRYVTDVLDDAKVYANHAGKKNIDTEDVKLAIQCKLDHSYTTPPPKDLLMEVAKHRNSQSLPLIKPYTGPKLPPDRYCLSSTNYKLKALKKPRLPVGLPASAYTLSSPKIITSGGVSKNQPLNLASMGGTSLSVVSKGVSMPTVTLVTKQGTSSSAAAMPMPTIRLTTTPSQSNPLKRKAEDDDYDKPS</sequence>
<protein>
    <submittedName>
        <fullName evidence="8">Transcription initiation factor TFIID subunit 9B</fullName>
    </submittedName>
</protein>
<dbReference type="SUPFAM" id="SSF47113">
    <property type="entry name" value="Histone-fold"/>
    <property type="match status" value="1"/>
</dbReference>
<dbReference type="RefSeq" id="XP_013421558.1">
    <property type="nucleotide sequence ID" value="XM_013566104.1"/>
</dbReference>
<dbReference type="GO" id="GO:0005669">
    <property type="term" value="C:transcription factor TFIID complex"/>
    <property type="evidence" value="ECO:0007669"/>
    <property type="project" value="TreeGrafter"/>
</dbReference>
<keyword evidence="4" id="KW-0804">Transcription</keyword>
<evidence type="ECO:0000313" key="7">
    <source>
        <dbReference type="Proteomes" id="UP000085678"/>
    </source>
</evidence>
<dbReference type="InterPro" id="IPR003162">
    <property type="entry name" value="TFIID-31"/>
</dbReference>
<dbReference type="OrthoDB" id="341924at2759"/>
<name>A0A1S3KFZ4_LINAN</name>
<dbReference type="Pfam" id="PF02291">
    <property type="entry name" value="TFIID-31kDa"/>
    <property type="match status" value="1"/>
</dbReference>
<dbReference type="FunFam" id="1.10.20.10:FF:000018">
    <property type="entry name" value="Transcription initiation factor TFIID subunit 9"/>
    <property type="match status" value="1"/>
</dbReference>
<dbReference type="GO" id="GO:0003713">
    <property type="term" value="F:transcription coactivator activity"/>
    <property type="evidence" value="ECO:0007669"/>
    <property type="project" value="TreeGrafter"/>
</dbReference>
<evidence type="ECO:0000256" key="6">
    <source>
        <dbReference type="SAM" id="MobiDB-lite"/>
    </source>
</evidence>
<evidence type="ECO:0000313" key="8">
    <source>
        <dbReference type="RefSeq" id="XP_013421558.1"/>
    </source>
</evidence>
<comment type="subcellular location">
    <subcellularLocation>
        <location evidence="1">Nucleus</location>
    </subcellularLocation>
</comment>
<feature type="compositionally biased region" description="Polar residues" evidence="6">
    <location>
        <begin position="204"/>
        <end position="214"/>
    </location>
</feature>
<accession>A0A1S3KFZ4</accession>
<reference evidence="8" key="1">
    <citation type="submission" date="2025-08" db="UniProtKB">
        <authorList>
            <consortium name="RefSeq"/>
        </authorList>
    </citation>
    <scope>IDENTIFICATION</scope>
    <source>
        <tissue evidence="8">Gonads</tissue>
    </source>
</reference>
<dbReference type="InterPro" id="IPR009072">
    <property type="entry name" value="Histone-fold"/>
</dbReference>
<dbReference type="GO" id="GO:0016251">
    <property type="term" value="F:RNA polymerase II general transcription initiation factor activity"/>
    <property type="evidence" value="ECO:0007669"/>
    <property type="project" value="TreeGrafter"/>
</dbReference>
<evidence type="ECO:0000256" key="3">
    <source>
        <dbReference type="ARBA" id="ARBA00023015"/>
    </source>
</evidence>
<organism evidence="7 8">
    <name type="scientific">Lingula anatina</name>
    <name type="common">Brachiopod</name>
    <name type="synonym">Lingula unguis</name>
    <dbReference type="NCBI Taxonomy" id="7574"/>
    <lineage>
        <taxon>Eukaryota</taxon>
        <taxon>Metazoa</taxon>
        <taxon>Spiralia</taxon>
        <taxon>Lophotrochozoa</taxon>
        <taxon>Brachiopoda</taxon>
        <taxon>Linguliformea</taxon>
        <taxon>Lingulata</taxon>
        <taxon>Lingulida</taxon>
        <taxon>Linguloidea</taxon>
        <taxon>Lingulidae</taxon>
        <taxon>Lingula</taxon>
    </lineage>
</organism>
<dbReference type="PANTHER" id="PTHR48068">
    <property type="entry name" value="TAF9 RNA POLYMERASE II, TATA BOX-BINDING PROTEIN (TBP)-ASSOCIATED FACTOR"/>
    <property type="match status" value="1"/>
</dbReference>
<dbReference type="AlphaFoldDB" id="A0A1S3KFZ4"/>
<feature type="region of interest" description="Disordered" evidence="6">
    <location>
        <begin position="190"/>
        <end position="228"/>
    </location>
</feature>
<proteinExistence type="inferred from homology"/>
<dbReference type="Proteomes" id="UP000085678">
    <property type="component" value="Unplaced"/>
</dbReference>
<dbReference type="GO" id="GO:0046982">
    <property type="term" value="F:protein heterodimerization activity"/>
    <property type="evidence" value="ECO:0007669"/>
    <property type="project" value="InterPro"/>
</dbReference>
<dbReference type="GeneID" id="106181657"/>